<dbReference type="Proteomes" id="UP001163223">
    <property type="component" value="Chromosome"/>
</dbReference>
<reference evidence="1" key="1">
    <citation type="submission" date="2022-11" db="EMBL/GenBank/DDBJ databases">
        <title>beta-Carotene-producing bacterium, Jeongeuplla avenae sp. nov., alleviates the salt stress of Arabidopsis seedlings.</title>
        <authorList>
            <person name="Jiang L."/>
            <person name="Lee J."/>
        </authorList>
    </citation>
    <scope>NUCLEOTIDE SEQUENCE</scope>
    <source>
        <strain evidence="1">DY_R2A_6</strain>
    </source>
</reference>
<proteinExistence type="predicted"/>
<name>A0ACD4NKY9_9HYPH</name>
<sequence>MPDSLRRNVLGLIRHGEKQHTEISLYSYSQATQIVKQPIEKR</sequence>
<protein>
    <submittedName>
        <fullName evidence="1">Uncharacterized protein</fullName>
    </submittedName>
</protein>
<keyword evidence="2" id="KW-1185">Reference proteome</keyword>
<organism evidence="1 2">
    <name type="scientific">Antarcticirhabdus aurantiaca</name>
    <dbReference type="NCBI Taxonomy" id="2606717"/>
    <lineage>
        <taxon>Bacteria</taxon>
        <taxon>Pseudomonadati</taxon>
        <taxon>Pseudomonadota</taxon>
        <taxon>Alphaproteobacteria</taxon>
        <taxon>Hyphomicrobiales</taxon>
        <taxon>Aurantimonadaceae</taxon>
        <taxon>Antarcticirhabdus</taxon>
    </lineage>
</organism>
<dbReference type="EMBL" id="CP113520">
    <property type="protein sequence ID" value="WAJ27394.1"/>
    <property type="molecule type" value="Genomic_DNA"/>
</dbReference>
<evidence type="ECO:0000313" key="1">
    <source>
        <dbReference type="EMBL" id="WAJ27394.1"/>
    </source>
</evidence>
<evidence type="ECO:0000313" key="2">
    <source>
        <dbReference type="Proteomes" id="UP001163223"/>
    </source>
</evidence>
<accession>A0ACD4NKY9</accession>
<gene>
    <name evidence="1" type="ORF">OXU80_21490</name>
</gene>